<evidence type="ECO:0000256" key="2">
    <source>
        <dbReference type="SAM" id="SignalP"/>
    </source>
</evidence>
<dbReference type="EMBL" id="QXFM01000087">
    <property type="protein sequence ID" value="RIV86337.1"/>
    <property type="molecule type" value="Genomic_DNA"/>
</dbReference>
<feature type="region of interest" description="Disordered" evidence="1">
    <location>
        <begin position="45"/>
        <end position="67"/>
    </location>
</feature>
<feature type="signal peptide" evidence="2">
    <location>
        <begin position="1"/>
        <end position="30"/>
    </location>
</feature>
<evidence type="ECO:0000313" key="4">
    <source>
        <dbReference type="Proteomes" id="UP000265366"/>
    </source>
</evidence>
<feature type="chain" id="PRO_5017291185" description="DUF2946 domain-containing protein" evidence="2">
    <location>
        <begin position="31"/>
        <end position="116"/>
    </location>
</feature>
<dbReference type="RefSeq" id="WP_119592758.1">
    <property type="nucleotide sequence ID" value="NZ_QXFM01000087.1"/>
</dbReference>
<accession>A0A3A1P412</accession>
<evidence type="ECO:0000313" key="3">
    <source>
        <dbReference type="EMBL" id="RIV86337.1"/>
    </source>
</evidence>
<proteinExistence type="predicted"/>
<name>A0A3A1P412_9SPHN</name>
<evidence type="ECO:0008006" key="5">
    <source>
        <dbReference type="Google" id="ProtNLM"/>
    </source>
</evidence>
<dbReference type="OrthoDB" id="7410603at2"/>
<sequence>MVRLFRAFPFRSFLMLLAVIGVLFAPVAEALECSAEDVPTVVEMMASHSNGDGETDKQPAEKSATCAHGHCHHTSTALERGQAFDAQMFMVSTRLPLRVARLASVERDLPKRPPRA</sequence>
<comment type="caution">
    <text evidence="3">The sequence shown here is derived from an EMBL/GenBank/DDBJ whole genome shotgun (WGS) entry which is preliminary data.</text>
</comment>
<evidence type="ECO:0000256" key="1">
    <source>
        <dbReference type="SAM" id="MobiDB-lite"/>
    </source>
</evidence>
<keyword evidence="2" id="KW-0732">Signal</keyword>
<keyword evidence="4" id="KW-1185">Reference proteome</keyword>
<reference evidence="3 4" key="1">
    <citation type="submission" date="2018-08" db="EMBL/GenBank/DDBJ databases">
        <title>Erythrobacter zhengii sp.nov., a bacterium isolated from deep-sea sediment.</title>
        <authorList>
            <person name="Fang C."/>
            <person name="Wu Y.-H."/>
            <person name="Sun C."/>
            <person name="Wang H."/>
            <person name="Cheng H."/>
            <person name="Meng F.-X."/>
            <person name="Wang C.-S."/>
            <person name="Xu X.-W."/>
        </authorList>
    </citation>
    <scope>NUCLEOTIDE SEQUENCE [LARGE SCALE GENOMIC DNA]</scope>
    <source>
        <strain evidence="3 4">CCTCC AB 2015396</strain>
    </source>
</reference>
<organism evidence="3 4">
    <name type="scientific">Aurantiacibacter xanthus</name>
    <dbReference type="NCBI Taxonomy" id="1784712"/>
    <lineage>
        <taxon>Bacteria</taxon>
        <taxon>Pseudomonadati</taxon>
        <taxon>Pseudomonadota</taxon>
        <taxon>Alphaproteobacteria</taxon>
        <taxon>Sphingomonadales</taxon>
        <taxon>Erythrobacteraceae</taxon>
        <taxon>Aurantiacibacter</taxon>
    </lineage>
</organism>
<dbReference type="AlphaFoldDB" id="A0A3A1P412"/>
<protein>
    <recommendedName>
        <fullName evidence="5">DUF2946 domain-containing protein</fullName>
    </recommendedName>
</protein>
<gene>
    <name evidence="3" type="ORF">D2V17_09600</name>
</gene>
<dbReference type="Proteomes" id="UP000265366">
    <property type="component" value="Unassembled WGS sequence"/>
</dbReference>